<dbReference type="GO" id="GO:0010181">
    <property type="term" value="F:FMN binding"/>
    <property type="evidence" value="ECO:0007669"/>
    <property type="project" value="InterPro"/>
</dbReference>
<evidence type="ECO:0000313" key="5">
    <source>
        <dbReference type="WBParaSite" id="PTRK_0001396600.1"/>
    </source>
</evidence>
<protein>
    <submittedName>
        <fullName evidence="5">Oxidored_FMN domain-containing protein</fullName>
    </submittedName>
</protein>
<name>A0A0N4ZYV1_PARTI</name>
<dbReference type="InterPro" id="IPR051799">
    <property type="entry name" value="NADH_flavin_oxidoreductase"/>
</dbReference>
<dbReference type="Proteomes" id="UP000038045">
    <property type="component" value="Unplaced"/>
</dbReference>
<reference evidence="5" key="1">
    <citation type="submission" date="2017-02" db="UniProtKB">
        <authorList>
            <consortium name="WormBaseParasite"/>
        </authorList>
    </citation>
    <scope>IDENTIFICATION</scope>
</reference>
<dbReference type="AlphaFoldDB" id="A0A0N4ZYV1"/>
<keyword evidence="2" id="KW-0560">Oxidoreductase</keyword>
<sequence>MVLQRIPSKNVVSSSILGKSFTLPTSKRIVRNRFLKAALTEKLAIWSPGNINNGIPNQELINIYEKWGNGGFGIILTGNVQIDENNLESAGNMIIEKHLDTPERREMFKKLALAGKSDGALMLVQLGHAGRQTPYSVNKTPYSCSDVQLVSSPKPWLTFGKPIPLTKEEIKIMVIEKIAYAAQFCYECGFDGVELHGAHGYLLAQFLSNTTNKRDDEYGGSVDNKIRIIMEAYKEVRKRIPPETGFVVGIKLNSVEFQNEGLSTDEAVEVAKKLDEIGFDFIELSGGTYEKWNMQSLSNSNREGYFEVFSKSIKENIKNAMVFLTGGFRTVEGMVSSIEFGSTDGIGLGRPITGEPNLPSKILSNNVTSAPLNLLESKGYDKTLLCSGTQMIQMSKKPMKECNNDPCFEIMDPSIPDVADKYLKKVEEFVSNLMSNYKNGEPIKGLLYVDYSSL</sequence>
<dbReference type="SUPFAM" id="SSF51395">
    <property type="entry name" value="FMN-linked oxidoreductases"/>
    <property type="match status" value="1"/>
</dbReference>
<accession>A0A0N4ZYV1</accession>
<feature type="domain" description="NADH:flavin oxidoreductase/NADH oxidase N-terminal" evidence="3">
    <location>
        <begin position="30"/>
        <end position="364"/>
    </location>
</feature>
<organism evidence="4 5">
    <name type="scientific">Parastrongyloides trichosuri</name>
    <name type="common">Possum-specific nematode worm</name>
    <dbReference type="NCBI Taxonomy" id="131310"/>
    <lineage>
        <taxon>Eukaryota</taxon>
        <taxon>Metazoa</taxon>
        <taxon>Ecdysozoa</taxon>
        <taxon>Nematoda</taxon>
        <taxon>Chromadorea</taxon>
        <taxon>Rhabditida</taxon>
        <taxon>Tylenchina</taxon>
        <taxon>Panagrolaimomorpha</taxon>
        <taxon>Strongyloidoidea</taxon>
        <taxon>Strongyloididae</taxon>
        <taxon>Parastrongyloides</taxon>
    </lineage>
</organism>
<dbReference type="STRING" id="131310.A0A0N4ZYV1"/>
<dbReference type="Pfam" id="PF00724">
    <property type="entry name" value="Oxidored_FMN"/>
    <property type="match status" value="1"/>
</dbReference>
<dbReference type="WBParaSite" id="PTRK_0001396600.1">
    <property type="protein sequence ID" value="PTRK_0001396600.1"/>
    <property type="gene ID" value="PTRK_0001396600"/>
</dbReference>
<dbReference type="InterPro" id="IPR013785">
    <property type="entry name" value="Aldolase_TIM"/>
</dbReference>
<keyword evidence="1" id="KW-0285">Flavoprotein</keyword>
<evidence type="ECO:0000259" key="3">
    <source>
        <dbReference type="Pfam" id="PF00724"/>
    </source>
</evidence>
<proteinExistence type="predicted"/>
<dbReference type="Gene3D" id="3.20.20.70">
    <property type="entry name" value="Aldolase class I"/>
    <property type="match status" value="1"/>
</dbReference>
<dbReference type="PANTHER" id="PTHR43656">
    <property type="entry name" value="BINDING OXIDOREDUCTASE, PUTATIVE (AFU_ORTHOLOGUE AFUA_2G08260)-RELATED"/>
    <property type="match status" value="1"/>
</dbReference>
<dbReference type="InterPro" id="IPR001155">
    <property type="entry name" value="OxRdtase_FMN_N"/>
</dbReference>
<keyword evidence="4" id="KW-1185">Reference proteome</keyword>
<dbReference type="CDD" id="cd04733">
    <property type="entry name" value="OYE_like_2_FMN"/>
    <property type="match status" value="1"/>
</dbReference>
<dbReference type="GO" id="GO:0016491">
    <property type="term" value="F:oxidoreductase activity"/>
    <property type="evidence" value="ECO:0007669"/>
    <property type="project" value="UniProtKB-KW"/>
</dbReference>
<dbReference type="PANTHER" id="PTHR43656:SF5">
    <property type="entry name" value="NADH:FLAVIN OXIDOREDUCTASE_NADH OXIDASE N-TERMINAL DOMAIN-CONTAINING PROTEIN"/>
    <property type="match status" value="1"/>
</dbReference>
<evidence type="ECO:0000256" key="1">
    <source>
        <dbReference type="ARBA" id="ARBA00022630"/>
    </source>
</evidence>
<evidence type="ECO:0000313" key="4">
    <source>
        <dbReference type="Proteomes" id="UP000038045"/>
    </source>
</evidence>
<evidence type="ECO:0000256" key="2">
    <source>
        <dbReference type="ARBA" id="ARBA00023002"/>
    </source>
</evidence>